<organism evidence="1">
    <name type="scientific">Anguilla anguilla</name>
    <name type="common">European freshwater eel</name>
    <name type="synonym">Muraena anguilla</name>
    <dbReference type="NCBI Taxonomy" id="7936"/>
    <lineage>
        <taxon>Eukaryota</taxon>
        <taxon>Metazoa</taxon>
        <taxon>Chordata</taxon>
        <taxon>Craniata</taxon>
        <taxon>Vertebrata</taxon>
        <taxon>Euteleostomi</taxon>
        <taxon>Actinopterygii</taxon>
        <taxon>Neopterygii</taxon>
        <taxon>Teleostei</taxon>
        <taxon>Anguilliformes</taxon>
        <taxon>Anguillidae</taxon>
        <taxon>Anguilla</taxon>
    </lineage>
</organism>
<name>A0A0E9TGM7_ANGAN</name>
<sequence>MLDLNPLDSDPLTRTSA</sequence>
<accession>A0A0E9TGM7</accession>
<evidence type="ECO:0000313" key="1">
    <source>
        <dbReference type="EMBL" id="JAH52814.1"/>
    </source>
</evidence>
<dbReference type="EMBL" id="GBXM01055763">
    <property type="protein sequence ID" value="JAH52814.1"/>
    <property type="molecule type" value="Transcribed_RNA"/>
</dbReference>
<proteinExistence type="predicted"/>
<dbReference type="AlphaFoldDB" id="A0A0E9TGM7"/>
<reference evidence="1" key="1">
    <citation type="submission" date="2014-11" db="EMBL/GenBank/DDBJ databases">
        <authorList>
            <person name="Amaro Gonzalez C."/>
        </authorList>
    </citation>
    <scope>NUCLEOTIDE SEQUENCE</scope>
</reference>
<reference evidence="1" key="2">
    <citation type="journal article" date="2015" name="Fish Shellfish Immunol.">
        <title>Early steps in the European eel (Anguilla anguilla)-Vibrio vulnificus interaction in the gills: Role of the RtxA13 toxin.</title>
        <authorList>
            <person name="Callol A."/>
            <person name="Pajuelo D."/>
            <person name="Ebbesson L."/>
            <person name="Teles M."/>
            <person name="MacKenzie S."/>
            <person name="Amaro C."/>
        </authorList>
    </citation>
    <scope>NUCLEOTIDE SEQUENCE</scope>
</reference>
<protein>
    <submittedName>
        <fullName evidence="1">Uncharacterized protein</fullName>
    </submittedName>
</protein>